<evidence type="ECO:0000313" key="8">
    <source>
        <dbReference type="Proteomes" id="UP000242930"/>
    </source>
</evidence>
<evidence type="ECO:0000256" key="1">
    <source>
        <dbReference type="ARBA" id="ARBA00000086"/>
    </source>
</evidence>
<keyword evidence="5" id="KW-0234">DNA repair</keyword>
<organism evidence="7 8">
    <name type="scientific">Pseudomonas linyingensis</name>
    <dbReference type="NCBI Taxonomy" id="915471"/>
    <lineage>
        <taxon>Bacteria</taxon>
        <taxon>Pseudomonadati</taxon>
        <taxon>Pseudomonadota</taxon>
        <taxon>Gammaproteobacteria</taxon>
        <taxon>Pseudomonadales</taxon>
        <taxon>Pseudomonadaceae</taxon>
        <taxon>Pseudomonas</taxon>
    </lineage>
</organism>
<comment type="catalytic activity">
    <reaction evidence="1">
        <text>Hydrolysis of alkylated DNA, releasing 3-methyladenine, 3-methylguanine, 7-methylguanine and 7-methyladenine.</text>
        <dbReference type="EC" id="3.2.2.21"/>
    </reaction>
</comment>
<evidence type="ECO:0000259" key="6">
    <source>
        <dbReference type="SMART" id="SM00478"/>
    </source>
</evidence>
<dbReference type="GO" id="GO:0008725">
    <property type="term" value="F:DNA-3-methyladenine glycosylase activity"/>
    <property type="evidence" value="ECO:0007669"/>
    <property type="project" value="TreeGrafter"/>
</dbReference>
<sequence length="208" mass="22848">MPSSTTPDYRAASAHLAALDADWARLVAQVGPCTLEPRPAREPYEALVRAVAYQQLHARAAESILARMLALYPDTPFPSPAQLLASDFDALRGTGLSARKVETLQGIAAGALSGLVPDREEAAALDDEALIERLVSLRGIGRWTVEMLLIFTLERLDVLPVDDFGVRSGYRRLKGLDQLPTPRELARIGTAYSPWRTVAAWYLWRVPT</sequence>
<dbReference type="EMBL" id="FNZE01000004">
    <property type="protein sequence ID" value="SEJ06130.1"/>
    <property type="molecule type" value="Genomic_DNA"/>
</dbReference>
<dbReference type="FunFam" id="1.10.340.30:FF:000004">
    <property type="entry name" value="DNA-3-methyladenine glycosylase II"/>
    <property type="match status" value="1"/>
</dbReference>
<reference evidence="8" key="1">
    <citation type="submission" date="2016-10" db="EMBL/GenBank/DDBJ databases">
        <authorList>
            <person name="Varghese N."/>
            <person name="Submissions S."/>
        </authorList>
    </citation>
    <scope>NUCLEOTIDE SEQUENCE [LARGE SCALE GENOMIC DNA]</scope>
    <source>
        <strain evidence="8">LMG 25967</strain>
    </source>
</reference>
<accession>A0A1H6VZX6</accession>
<dbReference type="InterPro" id="IPR051912">
    <property type="entry name" value="Alkylbase_DNA_Glycosylase/TA"/>
</dbReference>
<dbReference type="SMART" id="SM00478">
    <property type="entry name" value="ENDO3c"/>
    <property type="match status" value="1"/>
</dbReference>
<name>A0A1H6VZX6_9PSED</name>
<evidence type="ECO:0000313" key="7">
    <source>
        <dbReference type="EMBL" id="SEJ06130.1"/>
    </source>
</evidence>
<dbReference type="CDD" id="cd00056">
    <property type="entry name" value="ENDO3c"/>
    <property type="match status" value="1"/>
</dbReference>
<dbReference type="InterPro" id="IPR003265">
    <property type="entry name" value="HhH-GPD_domain"/>
</dbReference>
<dbReference type="Pfam" id="PF00730">
    <property type="entry name" value="HhH-GPD"/>
    <property type="match status" value="1"/>
</dbReference>
<dbReference type="SUPFAM" id="SSF48150">
    <property type="entry name" value="DNA-glycosylase"/>
    <property type="match status" value="1"/>
</dbReference>
<dbReference type="OrthoDB" id="9811249at2"/>
<dbReference type="Gene3D" id="1.10.1670.40">
    <property type="match status" value="1"/>
</dbReference>
<dbReference type="RefSeq" id="WP_090308746.1">
    <property type="nucleotide sequence ID" value="NZ_FNZE01000004.1"/>
</dbReference>
<keyword evidence="8" id="KW-1185">Reference proteome</keyword>
<dbReference type="GO" id="GO:0032993">
    <property type="term" value="C:protein-DNA complex"/>
    <property type="evidence" value="ECO:0007669"/>
    <property type="project" value="TreeGrafter"/>
</dbReference>
<dbReference type="PANTHER" id="PTHR43003:SF5">
    <property type="entry name" value="DNA-3-METHYLADENINE GLYCOSYLASE"/>
    <property type="match status" value="1"/>
</dbReference>
<dbReference type="InterPro" id="IPR011257">
    <property type="entry name" value="DNA_glycosylase"/>
</dbReference>
<dbReference type="GO" id="GO:0043916">
    <property type="term" value="F:DNA-7-methylguanine glycosylase activity"/>
    <property type="evidence" value="ECO:0007669"/>
    <property type="project" value="TreeGrafter"/>
</dbReference>
<dbReference type="GO" id="GO:0032131">
    <property type="term" value="F:alkylated DNA binding"/>
    <property type="evidence" value="ECO:0007669"/>
    <property type="project" value="TreeGrafter"/>
</dbReference>
<dbReference type="GO" id="GO:0006285">
    <property type="term" value="P:base-excision repair, AP site formation"/>
    <property type="evidence" value="ECO:0007669"/>
    <property type="project" value="TreeGrafter"/>
</dbReference>
<feature type="domain" description="HhH-GPD" evidence="6">
    <location>
        <begin position="52"/>
        <end position="208"/>
    </location>
</feature>
<dbReference type="EC" id="3.2.2.21" evidence="3"/>
<evidence type="ECO:0000256" key="2">
    <source>
        <dbReference type="ARBA" id="ARBA00010817"/>
    </source>
</evidence>
<evidence type="ECO:0000256" key="5">
    <source>
        <dbReference type="ARBA" id="ARBA00023204"/>
    </source>
</evidence>
<dbReference type="Gene3D" id="1.10.340.30">
    <property type="entry name" value="Hypothetical protein, domain 2"/>
    <property type="match status" value="1"/>
</dbReference>
<proteinExistence type="inferred from homology"/>
<dbReference type="GO" id="GO:0006307">
    <property type="term" value="P:DNA alkylation repair"/>
    <property type="evidence" value="ECO:0007669"/>
    <property type="project" value="TreeGrafter"/>
</dbReference>
<dbReference type="PANTHER" id="PTHR43003">
    <property type="entry name" value="DNA-3-METHYLADENINE GLYCOSYLASE"/>
    <property type="match status" value="1"/>
</dbReference>
<protein>
    <recommendedName>
        <fullName evidence="3">DNA-3-methyladenine glycosylase II</fullName>
        <ecNumber evidence="3">3.2.2.21</ecNumber>
    </recommendedName>
</protein>
<keyword evidence="4" id="KW-0227">DNA damage</keyword>
<dbReference type="Proteomes" id="UP000242930">
    <property type="component" value="Unassembled WGS sequence"/>
</dbReference>
<gene>
    <name evidence="7" type="ORF">SAMN05216201_104159</name>
</gene>
<evidence type="ECO:0000256" key="4">
    <source>
        <dbReference type="ARBA" id="ARBA00022763"/>
    </source>
</evidence>
<comment type="similarity">
    <text evidence="2">Belongs to the alkylbase DNA glycosidase AlkA family.</text>
</comment>
<dbReference type="AlphaFoldDB" id="A0A1H6VZX6"/>
<evidence type="ECO:0000256" key="3">
    <source>
        <dbReference type="ARBA" id="ARBA00012000"/>
    </source>
</evidence>
<dbReference type="STRING" id="915471.SAMN05216201_104159"/>